<dbReference type="GO" id="GO:0004519">
    <property type="term" value="F:endonuclease activity"/>
    <property type="evidence" value="ECO:0007669"/>
    <property type="project" value="UniProtKB-KW"/>
</dbReference>
<dbReference type="RefSeq" id="YP_002000414.1">
    <property type="nucleotide sequence ID" value="NC_011031.1"/>
</dbReference>
<sequence length="311" mass="35522">MLYPSIPFYYRPNILLVPNSIEKSLSFNQEYIQIVETTIDQVIDVFMAQRLPVEPFKIVTKRDSKSGMTGKAGFYLIFNLKNKKVYLGETINLVTRKATYMQGMREATKLSAEESGGDTLSLDKQLRKFTVVKQVQLKIAAIEDLIFVPVVISDTNSQFRYFPTNEKAKIKDIDRFLLEIETMVLKRLITSGLNLYNQKFGGLFEKKNQFGGSPNSGTPSLHMKIGNVAFESVSCAAQSLGVTRKTIRNYINKYASVDYLTEEQWTNWMGEKVLNSQEAEFMEKNPNFRAPYYGKSKKKFNSHSVVCVQLN</sequence>
<feature type="domain" description="GIY-YIG" evidence="1">
    <location>
        <begin position="72"/>
        <end position="112"/>
    </location>
</feature>
<reference evidence="2" key="2">
    <citation type="submission" date="2008-04" db="EMBL/GenBank/DDBJ databases">
        <authorList>
            <consortium name="US DOE Joint Genome Institute"/>
            <person name="Lucas S."/>
            <person name="Copeland A."/>
            <person name="Lapidus A."/>
            <person name="Glavina del Rio T."/>
            <person name="Pitluck S."/>
            <person name="Sun H."/>
            <person name="Schmutz J."/>
            <person name="Larimer F."/>
            <person name="Land M."/>
            <person name="Hauser L."/>
            <person name="Kyrpides N."/>
            <person name="Anderson I."/>
            <person name="Herlemann D.P.R."/>
            <person name="Geissinger O."/>
            <person name="Ikeda-Ohtsubo W."/>
            <person name="Kunin V."/>
            <person name="Humgenholtz P."/>
            <person name="Brune A."/>
            <person name="Richardson P."/>
        </authorList>
    </citation>
    <scope>NUCLEOTIDE SEQUENCE</scope>
    <source>
        <strain evidence="2">SAG 575-1b</strain>
    </source>
</reference>
<keyword evidence="2" id="KW-0934">Plastid</keyword>
<geneLocation type="chloroplast" evidence="2"/>
<keyword evidence="2" id="KW-0255">Endonuclease</keyword>
<dbReference type="EMBL" id="EU677193">
    <property type="protein sequence ID" value="ACC97276.1"/>
    <property type="molecule type" value="Genomic_DNA"/>
</dbReference>
<organism evidence="2">
    <name type="scientific">Oedogonium cardiacum</name>
    <name type="common">Filamentous green alga</name>
    <dbReference type="NCBI Taxonomy" id="55995"/>
    <lineage>
        <taxon>Eukaryota</taxon>
        <taxon>Viridiplantae</taxon>
        <taxon>Chlorophyta</taxon>
        <taxon>core chlorophytes</taxon>
        <taxon>Chlorophyceae</taxon>
        <taxon>OCC clade</taxon>
        <taxon>Oedogoniales</taxon>
        <taxon>Oedogoniaceae</taxon>
        <taxon>Oedogonium</taxon>
    </lineage>
</organism>
<dbReference type="SUPFAM" id="SSF82771">
    <property type="entry name" value="GIY-YIG endonuclease"/>
    <property type="match status" value="1"/>
</dbReference>
<dbReference type="AlphaFoldDB" id="B3V4R0"/>
<accession>B3V4R0</accession>
<name>B3V4R0_OEDCA</name>
<dbReference type="EMBL" id="EU677193">
    <property type="protein sequence ID" value="ACC97300.1"/>
    <property type="molecule type" value="Genomic_DNA"/>
</dbReference>
<evidence type="ECO:0000313" key="2">
    <source>
        <dbReference type="EMBL" id="ACC97276.1"/>
    </source>
</evidence>
<keyword evidence="2" id="KW-0150">Chloroplast</keyword>
<keyword evidence="2" id="KW-0378">Hydrolase</keyword>
<dbReference type="Pfam" id="PF01541">
    <property type="entry name" value="GIY-YIG"/>
    <property type="match status" value="1"/>
</dbReference>
<dbReference type="GeneID" id="6440096"/>
<protein>
    <submittedName>
        <fullName evidence="2">Putative GIY-YIG homing endonuclease</fullName>
    </submittedName>
</protein>
<dbReference type="GeneID" id="6440111"/>
<reference evidence="2" key="1">
    <citation type="journal article" date="2008" name="BMC Genomics">
        <title>Chloroplast DNA sequence of the green alga Oedogonium cardiacum (Chlorophyceae): unique genome architecture, derived characters shared with the Chaetophorales and novel genes acquired through horizontal transfer.</title>
        <authorList>
            <person name="Brouard J.S."/>
            <person name="Otis C."/>
            <person name="Lemieux C."/>
            <person name="Turmel M."/>
        </authorList>
    </citation>
    <scope>NUCLEOTIDE SEQUENCE [LARGE SCALE GENOMIC DNA]</scope>
    <source>
        <strain evidence="2">SAG 575-1b</strain>
    </source>
</reference>
<evidence type="ECO:0000259" key="1">
    <source>
        <dbReference type="Pfam" id="PF01541"/>
    </source>
</evidence>
<gene>
    <name evidence="2" type="primary">orf311</name>
</gene>
<keyword evidence="2" id="KW-0540">Nuclease</keyword>
<dbReference type="RefSeq" id="YP_002000464.1">
    <property type="nucleotide sequence ID" value="NC_011031.1"/>
</dbReference>
<dbReference type="InterPro" id="IPR035901">
    <property type="entry name" value="GIY-YIG_endonuc_sf"/>
</dbReference>
<dbReference type="InterPro" id="IPR000305">
    <property type="entry name" value="GIY-YIG_endonuc"/>
</dbReference>
<proteinExistence type="predicted"/>